<accession>A0A934NBL5</accession>
<dbReference type="InterPro" id="IPR037523">
    <property type="entry name" value="VOC_core"/>
</dbReference>
<dbReference type="RefSeq" id="WP_338205040.1">
    <property type="nucleotide sequence ID" value="NZ_JAEKNR010000232.1"/>
</dbReference>
<dbReference type="Proteomes" id="UP000612893">
    <property type="component" value="Unassembled WGS sequence"/>
</dbReference>
<dbReference type="SUPFAM" id="SSF54593">
    <property type="entry name" value="Glyoxalase/Bleomycin resistance protein/Dihydroxybiphenyl dioxygenase"/>
    <property type="match status" value="1"/>
</dbReference>
<dbReference type="InterPro" id="IPR004360">
    <property type="entry name" value="Glyas_Fos-R_dOase_dom"/>
</dbReference>
<dbReference type="AlphaFoldDB" id="A0A934NBL5"/>
<dbReference type="EMBL" id="JAEKNR010000232">
    <property type="protein sequence ID" value="MBJ7601009.1"/>
    <property type="molecule type" value="Genomic_DNA"/>
</dbReference>
<sequence>MPGPHPLLNQLNLVVRDMEATLAFYRRLGLTLNVAPGAQHAAAPMPNGVSLEFDTTAFVSQFDSGWSGSTGGSTVLGFQLGSPEAVDELYAELTEAGYRGHQRPYDAFWGARYAIVDDPDGNGVGLMSPVDESRRTWPPEPPPQGG</sequence>
<reference evidence="3" key="1">
    <citation type="submission" date="2020-10" db="EMBL/GenBank/DDBJ databases">
        <title>Ca. Dormibacterota MAGs.</title>
        <authorList>
            <person name="Montgomery K."/>
        </authorList>
    </citation>
    <scope>NUCLEOTIDE SEQUENCE [LARGE SCALE GENOMIC DNA]</scope>
    <source>
        <strain evidence="3">SC8812_S17_10</strain>
    </source>
</reference>
<dbReference type="InterPro" id="IPR029068">
    <property type="entry name" value="Glyas_Bleomycin-R_OHBP_Dase"/>
</dbReference>
<protein>
    <submittedName>
        <fullName evidence="3">VOC family protein</fullName>
    </submittedName>
</protein>
<dbReference type="Pfam" id="PF00903">
    <property type="entry name" value="Glyoxalase"/>
    <property type="match status" value="1"/>
</dbReference>
<dbReference type="Gene3D" id="3.10.180.10">
    <property type="entry name" value="2,3-Dihydroxybiphenyl 1,2-Dioxygenase, domain 1"/>
    <property type="match status" value="1"/>
</dbReference>
<feature type="region of interest" description="Disordered" evidence="1">
    <location>
        <begin position="122"/>
        <end position="146"/>
    </location>
</feature>
<feature type="domain" description="VOC" evidence="2">
    <location>
        <begin position="7"/>
        <end position="129"/>
    </location>
</feature>
<evidence type="ECO:0000256" key="1">
    <source>
        <dbReference type="SAM" id="MobiDB-lite"/>
    </source>
</evidence>
<keyword evidence="4" id="KW-1185">Reference proteome</keyword>
<evidence type="ECO:0000313" key="4">
    <source>
        <dbReference type="Proteomes" id="UP000612893"/>
    </source>
</evidence>
<organism evidence="3 4">
    <name type="scientific">Candidatus Nephthysia bennettiae</name>
    <dbReference type="NCBI Taxonomy" id="3127016"/>
    <lineage>
        <taxon>Bacteria</taxon>
        <taxon>Bacillati</taxon>
        <taxon>Candidatus Dormiibacterota</taxon>
        <taxon>Candidatus Dormibacteria</taxon>
        <taxon>Candidatus Dormibacterales</taxon>
        <taxon>Candidatus Dormibacteraceae</taxon>
        <taxon>Candidatus Nephthysia</taxon>
    </lineage>
</organism>
<gene>
    <name evidence="3" type="ORF">JF922_23430</name>
</gene>
<comment type="caution">
    <text evidence="3">The sequence shown here is derived from an EMBL/GenBank/DDBJ whole genome shotgun (WGS) entry which is preliminary data.</text>
</comment>
<evidence type="ECO:0000313" key="3">
    <source>
        <dbReference type="EMBL" id="MBJ7601009.1"/>
    </source>
</evidence>
<name>A0A934NBL5_9BACT</name>
<evidence type="ECO:0000259" key="2">
    <source>
        <dbReference type="PROSITE" id="PS51819"/>
    </source>
</evidence>
<proteinExistence type="predicted"/>
<dbReference type="PANTHER" id="PTHR36503">
    <property type="entry name" value="BLR2520 PROTEIN"/>
    <property type="match status" value="1"/>
</dbReference>
<dbReference type="PANTHER" id="PTHR36503:SF3">
    <property type="entry name" value="BLR0126 PROTEIN"/>
    <property type="match status" value="1"/>
</dbReference>
<dbReference type="PROSITE" id="PS51819">
    <property type="entry name" value="VOC"/>
    <property type="match status" value="1"/>
</dbReference>